<dbReference type="EMBL" id="JASCZI010060578">
    <property type="protein sequence ID" value="MED6134168.1"/>
    <property type="molecule type" value="Genomic_DNA"/>
</dbReference>
<reference evidence="1 2" key="1">
    <citation type="journal article" date="2023" name="Plants (Basel)">
        <title>Bridging the Gap: Combining Genomics and Transcriptomics Approaches to Understand Stylosanthes scabra, an Orphan Legume from the Brazilian Caatinga.</title>
        <authorList>
            <person name="Ferreira-Neto J.R.C."/>
            <person name="da Silva M.D."/>
            <person name="Binneck E."/>
            <person name="de Melo N.F."/>
            <person name="da Silva R.H."/>
            <person name="de Melo A.L.T.M."/>
            <person name="Pandolfi V."/>
            <person name="Bustamante F.O."/>
            <person name="Brasileiro-Vidal A.C."/>
            <person name="Benko-Iseppon A.M."/>
        </authorList>
    </citation>
    <scope>NUCLEOTIDE SEQUENCE [LARGE SCALE GENOMIC DNA]</scope>
    <source>
        <tissue evidence="1">Leaves</tissue>
    </source>
</reference>
<comment type="caution">
    <text evidence="1">The sequence shown here is derived from an EMBL/GenBank/DDBJ whole genome shotgun (WGS) entry which is preliminary data.</text>
</comment>
<name>A0ABU6SEF1_9FABA</name>
<organism evidence="1 2">
    <name type="scientific">Stylosanthes scabra</name>
    <dbReference type="NCBI Taxonomy" id="79078"/>
    <lineage>
        <taxon>Eukaryota</taxon>
        <taxon>Viridiplantae</taxon>
        <taxon>Streptophyta</taxon>
        <taxon>Embryophyta</taxon>
        <taxon>Tracheophyta</taxon>
        <taxon>Spermatophyta</taxon>
        <taxon>Magnoliopsida</taxon>
        <taxon>eudicotyledons</taxon>
        <taxon>Gunneridae</taxon>
        <taxon>Pentapetalae</taxon>
        <taxon>rosids</taxon>
        <taxon>fabids</taxon>
        <taxon>Fabales</taxon>
        <taxon>Fabaceae</taxon>
        <taxon>Papilionoideae</taxon>
        <taxon>50 kb inversion clade</taxon>
        <taxon>dalbergioids sensu lato</taxon>
        <taxon>Dalbergieae</taxon>
        <taxon>Pterocarpus clade</taxon>
        <taxon>Stylosanthes</taxon>
    </lineage>
</organism>
<sequence length="241" mass="27116">MGHDHHAQSYLETCMVSSSLSVSSKSEGDTIFPFRISLKAPILLKSMFGYKGTDAVEGIAVDVSKIRELQLSPDIFKKMPNIRLLKLYAPLNERSCNVHLPIGLESFSHKLRCLEWNGYPSMTLPVETFCPENLVMLCMPHSRVKKLWDGAQDLVNLKEIDLYGSRQLMELPDLSKASKLEILNVSHCVNLYHVHPSIMSLSKIVDLILYGCKNLKTLHARAIKNLFVNGCLNLKEFSLAS</sequence>
<dbReference type="Gene3D" id="3.80.10.10">
    <property type="entry name" value="Ribonuclease Inhibitor"/>
    <property type="match status" value="1"/>
</dbReference>
<evidence type="ECO:0000313" key="2">
    <source>
        <dbReference type="Proteomes" id="UP001341840"/>
    </source>
</evidence>
<keyword evidence="2" id="KW-1185">Reference proteome</keyword>
<dbReference type="Proteomes" id="UP001341840">
    <property type="component" value="Unassembled WGS sequence"/>
</dbReference>
<accession>A0ABU6SEF1</accession>
<dbReference type="SUPFAM" id="SSF52058">
    <property type="entry name" value="L domain-like"/>
    <property type="match status" value="1"/>
</dbReference>
<proteinExistence type="predicted"/>
<dbReference type="InterPro" id="IPR044974">
    <property type="entry name" value="Disease_R_plants"/>
</dbReference>
<protein>
    <submittedName>
        <fullName evidence="1">Uncharacterized protein</fullName>
    </submittedName>
</protein>
<gene>
    <name evidence="1" type="ORF">PIB30_034785</name>
</gene>
<dbReference type="PANTHER" id="PTHR11017">
    <property type="entry name" value="LEUCINE-RICH REPEAT-CONTAINING PROTEIN"/>
    <property type="match status" value="1"/>
</dbReference>
<dbReference type="InterPro" id="IPR032675">
    <property type="entry name" value="LRR_dom_sf"/>
</dbReference>
<dbReference type="PANTHER" id="PTHR11017:SF243">
    <property type="entry name" value="ADP-RIBOSYL CYCLASE_CYCLIC ADP-RIBOSE HYDROLASE"/>
    <property type="match status" value="1"/>
</dbReference>
<evidence type="ECO:0000313" key="1">
    <source>
        <dbReference type="EMBL" id="MED6134168.1"/>
    </source>
</evidence>